<sequence>MPPERLTLIAAMLAAPHSRRMVPILDWWLLEGPRGHRERMEHYAKQNPVFVGSLFPELSIWQGRLDKMLSWVYEMVIGVYKSCTQPMLLLTLKMELSYTGQDISTSIPRYPPLHDPTCTGPPMATFPPLRSVPDSTANPQIWAEASTRLASSSIWSL</sequence>
<gene>
    <name evidence="1" type="ORF">BDN72DRAFT_851486</name>
</gene>
<protein>
    <submittedName>
        <fullName evidence="1">Uncharacterized protein</fullName>
    </submittedName>
</protein>
<accession>A0ACD3A2C1</accession>
<proteinExistence type="predicted"/>
<keyword evidence="2" id="KW-1185">Reference proteome</keyword>
<dbReference type="EMBL" id="ML209096">
    <property type="protein sequence ID" value="TFK59047.1"/>
    <property type="molecule type" value="Genomic_DNA"/>
</dbReference>
<organism evidence="1 2">
    <name type="scientific">Pluteus cervinus</name>
    <dbReference type="NCBI Taxonomy" id="181527"/>
    <lineage>
        <taxon>Eukaryota</taxon>
        <taxon>Fungi</taxon>
        <taxon>Dikarya</taxon>
        <taxon>Basidiomycota</taxon>
        <taxon>Agaricomycotina</taxon>
        <taxon>Agaricomycetes</taxon>
        <taxon>Agaricomycetidae</taxon>
        <taxon>Agaricales</taxon>
        <taxon>Pluteineae</taxon>
        <taxon>Pluteaceae</taxon>
        <taxon>Pluteus</taxon>
    </lineage>
</organism>
<evidence type="ECO:0000313" key="2">
    <source>
        <dbReference type="Proteomes" id="UP000308600"/>
    </source>
</evidence>
<reference evidence="1 2" key="1">
    <citation type="journal article" date="2019" name="Nat. Ecol. Evol.">
        <title>Megaphylogeny resolves global patterns of mushroom evolution.</title>
        <authorList>
            <person name="Varga T."/>
            <person name="Krizsan K."/>
            <person name="Foldi C."/>
            <person name="Dima B."/>
            <person name="Sanchez-Garcia M."/>
            <person name="Sanchez-Ramirez S."/>
            <person name="Szollosi G.J."/>
            <person name="Szarkandi J.G."/>
            <person name="Papp V."/>
            <person name="Albert L."/>
            <person name="Andreopoulos W."/>
            <person name="Angelini C."/>
            <person name="Antonin V."/>
            <person name="Barry K.W."/>
            <person name="Bougher N.L."/>
            <person name="Buchanan P."/>
            <person name="Buyck B."/>
            <person name="Bense V."/>
            <person name="Catcheside P."/>
            <person name="Chovatia M."/>
            <person name="Cooper J."/>
            <person name="Damon W."/>
            <person name="Desjardin D."/>
            <person name="Finy P."/>
            <person name="Geml J."/>
            <person name="Haridas S."/>
            <person name="Hughes K."/>
            <person name="Justo A."/>
            <person name="Karasinski D."/>
            <person name="Kautmanova I."/>
            <person name="Kiss B."/>
            <person name="Kocsube S."/>
            <person name="Kotiranta H."/>
            <person name="LaButti K.M."/>
            <person name="Lechner B.E."/>
            <person name="Liimatainen K."/>
            <person name="Lipzen A."/>
            <person name="Lukacs Z."/>
            <person name="Mihaltcheva S."/>
            <person name="Morgado L.N."/>
            <person name="Niskanen T."/>
            <person name="Noordeloos M.E."/>
            <person name="Ohm R.A."/>
            <person name="Ortiz-Santana B."/>
            <person name="Ovrebo C."/>
            <person name="Racz N."/>
            <person name="Riley R."/>
            <person name="Savchenko A."/>
            <person name="Shiryaev A."/>
            <person name="Soop K."/>
            <person name="Spirin V."/>
            <person name="Szebenyi C."/>
            <person name="Tomsovsky M."/>
            <person name="Tulloss R.E."/>
            <person name="Uehling J."/>
            <person name="Grigoriev I.V."/>
            <person name="Vagvolgyi C."/>
            <person name="Papp T."/>
            <person name="Martin F.M."/>
            <person name="Miettinen O."/>
            <person name="Hibbett D.S."/>
            <person name="Nagy L.G."/>
        </authorList>
    </citation>
    <scope>NUCLEOTIDE SEQUENCE [LARGE SCALE GENOMIC DNA]</scope>
    <source>
        <strain evidence="1 2">NL-1719</strain>
    </source>
</reference>
<evidence type="ECO:0000313" key="1">
    <source>
        <dbReference type="EMBL" id="TFK59047.1"/>
    </source>
</evidence>
<name>A0ACD3A2C1_9AGAR</name>
<dbReference type="Proteomes" id="UP000308600">
    <property type="component" value="Unassembled WGS sequence"/>
</dbReference>